<evidence type="ECO:0000313" key="2">
    <source>
        <dbReference type="Proteomes" id="UP000007364"/>
    </source>
</evidence>
<dbReference type="AlphaFoldDB" id="K2QI18"/>
<dbReference type="EMBL" id="AMSG01000024">
    <property type="protein sequence ID" value="EKF54342.1"/>
    <property type="molecule type" value="Genomic_DNA"/>
</dbReference>
<comment type="caution">
    <text evidence="1">The sequence shown here is derived from an EMBL/GenBank/DDBJ whole genome shotgun (WGS) entry which is preliminary data.</text>
</comment>
<dbReference type="Proteomes" id="UP000007364">
    <property type="component" value="Unassembled WGS sequence"/>
</dbReference>
<keyword evidence="2" id="KW-1185">Reference proteome</keyword>
<dbReference type="STRING" id="555500.I215_13038"/>
<protein>
    <submittedName>
        <fullName evidence="1">Uncharacterized protein</fullName>
    </submittedName>
</protein>
<dbReference type="eggNOG" id="COG3210">
    <property type="taxonomic scope" value="Bacteria"/>
</dbReference>
<dbReference type="RefSeq" id="WP_008992446.1">
    <property type="nucleotide sequence ID" value="NZ_AMSG01000024.1"/>
</dbReference>
<gene>
    <name evidence="1" type="ORF">I215_13038</name>
</gene>
<accession>K2QI18</accession>
<evidence type="ECO:0000313" key="1">
    <source>
        <dbReference type="EMBL" id="EKF54342.1"/>
    </source>
</evidence>
<reference evidence="1 2" key="1">
    <citation type="journal article" date="2012" name="J. Bacteriol.">
        <title>Genome Sequence of Galbibacter marinum Type Strain ck-I2-15.</title>
        <authorList>
            <person name="Lai Q."/>
            <person name="Li C."/>
            <person name="Shao Z."/>
        </authorList>
    </citation>
    <scope>NUCLEOTIDE SEQUENCE [LARGE SCALE GENOMIC DNA]</scope>
    <source>
        <strain evidence="2">ck-I2-15</strain>
    </source>
</reference>
<dbReference type="OrthoDB" id="1247310at2"/>
<sequence>MLAEINSGGGVSLIDNVDGTVSLASEDGTPLGTIAKTAVTDNTDGTYTIDNGNGTPVAIDTNAGSLGFDNSTNGFTSTNVQGALEEIKSQLDGTTDILVDNGDGTFTHTAVDGAEVIMDANTTSLTVTDGVYNFTNGVGTTIATIDTNASASGYDGSTRWLFKWSFND</sequence>
<proteinExistence type="predicted"/>
<organism evidence="1 2">
    <name type="scientific">Galbibacter marinus</name>
    <dbReference type="NCBI Taxonomy" id="555500"/>
    <lineage>
        <taxon>Bacteria</taxon>
        <taxon>Pseudomonadati</taxon>
        <taxon>Bacteroidota</taxon>
        <taxon>Flavobacteriia</taxon>
        <taxon>Flavobacteriales</taxon>
        <taxon>Flavobacteriaceae</taxon>
        <taxon>Galbibacter</taxon>
    </lineage>
</organism>
<name>K2QI18_9FLAO</name>